<dbReference type="EMBL" id="CM023490">
    <property type="protein sequence ID" value="KAH6942383.1"/>
    <property type="molecule type" value="Genomic_DNA"/>
</dbReference>
<protein>
    <submittedName>
        <fullName evidence="1">Uncharacterized protein</fullName>
    </submittedName>
</protein>
<dbReference type="Proteomes" id="UP000821845">
    <property type="component" value="Chromosome 10"/>
</dbReference>
<keyword evidence="2" id="KW-1185">Reference proteome</keyword>
<comment type="caution">
    <text evidence="1">The sequence shown here is derived from an EMBL/GenBank/DDBJ whole genome shotgun (WGS) entry which is preliminary data.</text>
</comment>
<accession>A0ACB7T616</accession>
<evidence type="ECO:0000313" key="2">
    <source>
        <dbReference type="Proteomes" id="UP000821845"/>
    </source>
</evidence>
<organism evidence="1 2">
    <name type="scientific">Hyalomma asiaticum</name>
    <name type="common">Tick</name>
    <dbReference type="NCBI Taxonomy" id="266040"/>
    <lineage>
        <taxon>Eukaryota</taxon>
        <taxon>Metazoa</taxon>
        <taxon>Ecdysozoa</taxon>
        <taxon>Arthropoda</taxon>
        <taxon>Chelicerata</taxon>
        <taxon>Arachnida</taxon>
        <taxon>Acari</taxon>
        <taxon>Parasitiformes</taxon>
        <taxon>Ixodida</taxon>
        <taxon>Ixodoidea</taxon>
        <taxon>Ixodidae</taxon>
        <taxon>Hyalomminae</taxon>
        <taxon>Hyalomma</taxon>
    </lineage>
</organism>
<name>A0ACB7T616_HYAAI</name>
<evidence type="ECO:0000313" key="1">
    <source>
        <dbReference type="EMBL" id="KAH6942383.1"/>
    </source>
</evidence>
<proteinExistence type="predicted"/>
<sequence>MLLSLCSTQVVAGSYEVQVEPGPQTLFHRPEFRKPLRPGAWTVMLFHHWSLVAQMRFLVSPVVYHDGKKLVSATVASWTNGGPRGPYIDHDLSRVEEHLGYSTETRRTLQAQADEDALLVGRDLERWVDALTAQFWTFRVACAVRPELSRRTCELLTPCRESGWSSYWPDPTVEVLAGT</sequence>
<reference evidence="1" key="1">
    <citation type="submission" date="2020-05" db="EMBL/GenBank/DDBJ databases">
        <title>Large-scale comparative analyses of tick genomes elucidate their genetic diversity and vector capacities.</title>
        <authorList>
            <person name="Jia N."/>
            <person name="Wang J."/>
            <person name="Shi W."/>
            <person name="Du L."/>
            <person name="Sun Y."/>
            <person name="Zhan W."/>
            <person name="Jiang J."/>
            <person name="Wang Q."/>
            <person name="Zhang B."/>
            <person name="Ji P."/>
            <person name="Sakyi L.B."/>
            <person name="Cui X."/>
            <person name="Yuan T."/>
            <person name="Jiang B."/>
            <person name="Yang W."/>
            <person name="Lam T.T.-Y."/>
            <person name="Chang Q."/>
            <person name="Ding S."/>
            <person name="Wang X."/>
            <person name="Zhu J."/>
            <person name="Ruan X."/>
            <person name="Zhao L."/>
            <person name="Wei J."/>
            <person name="Que T."/>
            <person name="Du C."/>
            <person name="Cheng J."/>
            <person name="Dai P."/>
            <person name="Han X."/>
            <person name="Huang E."/>
            <person name="Gao Y."/>
            <person name="Liu J."/>
            <person name="Shao H."/>
            <person name="Ye R."/>
            <person name="Li L."/>
            <person name="Wei W."/>
            <person name="Wang X."/>
            <person name="Wang C."/>
            <person name="Yang T."/>
            <person name="Huo Q."/>
            <person name="Li W."/>
            <person name="Guo W."/>
            <person name="Chen H."/>
            <person name="Zhou L."/>
            <person name="Ni X."/>
            <person name="Tian J."/>
            <person name="Zhou Y."/>
            <person name="Sheng Y."/>
            <person name="Liu T."/>
            <person name="Pan Y."/>
            <person name="Xia L."/>
            <person name="Li J."/>
            <person name="Zhao F."/>
            <person name="Cao W."/>
        </authorList>
    </citation>
    <scope>NUCLEOTIDE SEQUENCE</scope>
    <source>
        <strain evidence="1">Hyas-2018</strain>
    </source>
</reference>
<gene>
    <name evidence="1" type="ORF">HPB50_004263</name>
</gene>